<comment type="caution">
    <text evidence="3">The sequence shown here is derived from an EMBL/GenBank/DDBJ whole genome shotgun (WGS) entry which is preliminary data.</text>
</comment>
<keyword evidence="2" id="KW-0732">Signal</keyword>
<dbReference type="RefSeq" id="WP_191830030.1">
    <property type="nucleotide sequence ID" value="NZ_JACYHB010000015.1"/>
</dbReference>
<feature type="signal peptide" evidence="2">
    <location>
        <begin position="1"/>
        <end position="23"/>
    </location>
</feature>
<reference evidence="3" key="1">
    <citation type="journal article" date="2018" name="Curr. Microbiol.">
        <title>Cellulosimicrobium arenosum sp. nov., Isolated from Marine Sediment Sand.</title>
        <authorList>
            <person name="Oh M."/>
            <person name="Kim J.H."/>
            <person name="Yoon J.H."/>
            <person name="Schumann P."/>
            <person name="Kim W."/>
        </authorList>
    </citation>
    <scope>NUCLEOTIDE SEQUENCE</scope>
    <source>
        <strain evidence="3">KCTC 49039</strain>
    </source>
</reference>
<sequence length="269" mass="27491">MPLTGRTATVPVFLALAVVLAGCAPGPGTVPVDPTPSTNSSTTATPDPDGDGDEDEAPAEDTQDDAAGEVVDDPLADRPTQAPEQQVSAGTVAEGSAAEASGEGSAEVTFERDGDFAVVVHLDCGDCAGTRAFMAPTGVTPYPGTLAESSGAYLMDVFEDSAPKQSVWLETDGAWSLRFESWNDLPVATGAQSGTGSTVLLIDGSTAEAEVTWAPAGDEDTFQGRFFGVDRAAARMFGDSVAFTDVVELPLPGVLAITTDGEWSVTPQG</sequence>
<feature type="compositionally biased region" description="Low complexity" evidence="1">
    <location>
        <begin position="87"/>
        <end position="107"/>
    </location>
</feature>
<feature type="compositionally biased region" description="Acidic residues" evidence="1">
    <location>
        <begin position="48"/>
        <end position="74"/>
    </location>
</feature>
<evidence type="ECO:0000256" key="1">
    <source>
        <dbReference type="SAM" id="MobiDB-lite"/>
    </source>
</evidence>
<dbReference type="EMBL" id="JACYHB010000015">
    <property type="protein sequence ID" value="MBD8080452.1"/>
    <property type="molecule type" value="Genomic_DNA"/>
</dbReference>
<dbReference type="AlphaFoldDB" id="A0A927J222"/>
<accession>A0A927J222</accession>
<evidence type="ECO:0008006" key="5">
    <source>
        <dbReference type="Google" id="ProtNLM"/>
    </source>
</evidence>
<protein>
    <recommendedName>
        <fullName evidence="5">Lipoprotein</fullName>
    </recommendedName>
</protein>
<feature type="chain" id="PRO_5038383532" description="Lipoprotein" evidence="2">
    <location>
        <begin position="24"/>
        <end position="269"/>
    </location>
</feature>
<gene>
    <name evidence="3" type="ORF">IF651_15470</name>
</gene>
<proteinExistence type="predicted"/>
<name>A0A927J222_9MICO</name>
<dbReference type="PROSITE" id="PS51257">
    <property type="entry name" value="PROKAR_LIPOPROTEIN"/>
    <property type="match status" value="1"/>
</dbReference>
<dbReference type="Proteomes" id="UP000610846">
    <property type="component" value="Unassembled WGS sequence"/>
</dbReference>
<evidence type="ECO:0000313" key="3">
    <source>
        <dbReference type="EMBL" id="MBD8080452.1"/>
    </source>
</evidence>
<feature type="compositionally biased region" description="Low complexity" evidence="1">
    <location>
        <begin position="29"/>
        <end position="47"/>
    </location>
</feature>
<feature type="region of interest" description="Disordered" evidence="1">
    <location>
        <begin position="29"/>
        <end position="107"/>
    </location>
</feature>
<keyword evidence="4" id="KW-1185">Reference proteome</keyword>
<reference evidence="3" key="2">
    <citation type="submission" date="2020-09" db="EMBL/GenBank/DDBJ databases">
        <authorList>
            <person name="Yu Y."/>
        </authorList>
    </citation>
    <scope>NUCLEOTIDE SEQUENCE</scope>
    <source>
        <strain evidence="3">KCTC 49039</strain>
    </source>
</reference>
<organism evidence="3 4">
    <name type="scientific">Cellulosimicrobium arenosum</name>
    <dbReference type="NCBI Taxonomy" id="2708133"/>
    <lineage>
        <taxon>Bacteria</taxon>
        <taxon>Bacillati</taxon>
        <taxon>Actinomycetota</taxon>
        <taxon>Actinomycetes</taxon>
        <taxon>Micrococcales</taxon>
        <taxon>Promicromonosporaceae</taxon>
        <taxon>Cellulosimicrobium</taxon>
    </lineage>
</organism>
<evidence type="ECO:0000256" key="2">
    <source>
        <dbReference type="SAM" id="SignalP"/>
    </source>
</evidence>
<evidence type="ECO:0000313" key="4">
    <source>
        <dbReference type="Proteomes" id="UP000610846"/>
    </source>
</evidence>